<dbReference type="Pfam" id="PF00857">
    <property type="entry name" value="Isochorismatase"/>
    <property type="match status" value="1"/>
</dbReference>
<evidence type="ECO:0000313" key="4">
    <source>
        <dbReference type="Proteomes" id="UP000295371"/>
    </source>
</evidence>
<reference evidence="3 4" key="1">
    <citation type="submission" date="2019-03" db="EMBL/GenBank/DDBJ databases">
        <title>Genomic Encyclopedia of Archaeal and Bacterial Type Strains, Phase II (KMG-II): from individual species to whole genera.</title>
        <authorList>
            <person name="Goeker M."/>
        </authorList>
    </citation>
    <scope>NUCLEOTIDE SEQUENCE [LARGE SCALE GENOMIC DNA]</scope>
    <source>
        <strain evidence="3 4">DSM 24323</strain>
    </source>
</reference>
<name>A0A4R7J824_9ACTN</name>
<dbReference type="GO" id="GO:0016787">
    <property type="term" value="F:hydrolase activity"/>
    <property type="evidence" value="ECO:0007669"/>
    <property type="project" value="UniProtKB-KW"/>
</dbReference>
<feature type="domain" description="Isochorismatase-like" evidence="2">
    <location>
        <begin position="81"/>
        <end position="172"/>
    </location>
</feature>
<dbReference type="PANTHER" id="PTHR43540:SF3">
    <property type="entry name" value="ENTEROBACTIN SYNTHASE COMPONENT B"/>
    <property type="match status" value="1"/>
</dbReference>
<sequence>MNLATATQISTTPFVSAPNEAAPLPSVGRCAMAIHSPFPVERLLPRCVAALANQELVAAAARSQGISVFRVSRPTARVSAVDHGDETLTMWRDDAFSRTDLADRLSSAGRDCLVIVGGHAQIECLATATRAVREGFCPVLVTDALVDTDEFGATATARYVAAIGGRVCTSEELLAQWQGDERGRTTGND</sequence>
<dbReference type="InterPro" id="IPR050272">
    <property type="entry name" value="Isochorismatase-like_hydrls"/>
</dbReference>
<dbReference type="InterPro" id="IPR036380">
    <property type="entry name" value="Isochorismatase-like_sf"/>
</dbReference>
<proteinExistence type="predicted"/>
<dbReference type="AlphaFoldDB" id="A0A4R7J824"/>
<comment type="caution">
    <text evidence="3">The sequence shown here is derived from an EMBL/GenBank/DDBJ whole genome shotgun (WGS) entry which is preliminary data.</text>
</comment>
<dbReference type="EMBL" id="SOAW01000001">
    <property type="protein sequence ID" value="TDT33622.1"/>
    <property type="molecule type" value="Genomic_DNA"/>
</dbReference>
<keyword evidence="1" id="KW-0378">Hydrolase</keyword>
<dbReference type="RefSeq" id="WP_166649150.1">
    <property type="nucleotide sequence ID" value="NZ_SOAW01000001.1"/>
</dbReference>
<evidence type="ECO:0000259" key="2">
    <source>
        <dbReference type="Pfam" id="PF00857"/>
    </source>
</evidence>
<gene>
    <name evidence="3" type="ORF">CLV29_1245</name>
</gene>
<evidence type="ECO:0000313" key="3">
    <source>
        <dbReference type="EMBL" id="TDT33622.1"/>
    </source>
</evidence>
<dbReference type="Proteomes" id="UP000295371">
    <property type="component" value="Unassembled WGS sequence"/>
</dbReference>
<dbReference type="SUPFAM" id="SSF52499">
    <property type="entry name" value="Isochorismatase-like hydrolases"/>
    <property type="match status" value="1"/>
</dbReference>
<dbReference type="Gene3D" id="3.40.50.850">
    <property type="entry name" value="Isochorismatase-like"/>
    <property type="match status" value="1"/>
</dbReference>
<accession>A0A4R7J824</accession>
<evidence type="ECO:0000256" key="1">
    <source>
        <dbReference type="ARBA" id="ARBA00022801"/>
    </source>
</evidence>
<dbReference type="PANTHER" id="PTHR43540">
    <property type="entry name" value="PEROXYUREIDOACRYLATE/UREIDOACRYLATE AMIDOHYDROLASE-RELATED"/>
    <property type="match status" value="1"/>
</dbReference>
<dbReference type="InterPro" id="IPR000868">
    <property type="entry name" value="Isochorismatase-like_dom"/>
</dbReference>
<keyword evidence="4" id="KW-1185">Reference proteome</keyword>
<organism evidence="3 4">
    <name type="scientific">Naumannella halotolerans</name>
    <dbReference type="NCBI Taxonomy" id="993414"/>
    <lineage>
        <taxon>Bacteria</taxon>
        <taxon>Bacillati</taxon>
        <taxon>Actinomycetota</taxon>
        <taxon>Actinomycetes</taxon>
        <taxon>Propionibacteriales</taxon>
        <taxon>Propionibacteriaceae</taxon>
        <taxon>Naumannella</taxon>
    </lineage>
</organism>
<protein>
    <submittedName>
        <fullName evidence="3">Isochorismatase family protein</fullName>
    </submittedName>
</protein>